<evidence type="ECO:0000313" key="2">
    <source>
        <dbReference type="Proteomes" id="UP001497700"/>
    </source>
</evidence>
<keyword evidence="2" id="KW-1185">Reference proteome</keyword>
<proteinExistence type="predicted"/>
<name>A0ACB9YUR9_9PEZI</name>
<comment type="caution">
    <text evidence="1">The sequence shown here is derived from an EMBL/GenBank/DDBJ whole genome shotgun (WGS) entry which is preliminary data.</text>
</comment>
<gene>
    <name evidence="1" type="ORF">F4820DRAFT_428811</name>
</gene>
<sequence length="157" mass="17133">MSSDLSWEPEYCLACDRQTDGATYCSESCRLSDFEKTSSSSTPASTPGVAGSSSYNWTAPRPQGKFYLPPAYDFSNAQPYGSTPVPQSYLSQRSDSSASSTRVLTPSSSHSSLCSLRSTSSSGSESTQVSDKAKKQLRDYASSFDHARVQQQRRRSY</sequence>
<accession>A0ACB9YUR9</accession>
<protein>
    <submittedName>
        <fullName evidence="1">Uncharacterized protein</fullName>
    </submittedName>
</protein>
<reference evidence="1 2" key="1">
    <citation type="journal article" date="2022" name="New Phytol.">
        <title>Ecological generalism drives hyperdiversity of secondary metabolite gene clusters in xylarialean endophytes.</title>
        <authorList>
            <person name="Franco M.E.E."/>
            <person name="Wisecaver J.H."/>
            <person name="Arnold A.E."/>
            <person name="Ju Y.M."/>
            <person name="Slot J.C."/>
            <person name="Ahrendt S."/>
            <person name="Moore L.P."/>
            <person name="Eastman K.E."/>
            <person name="Scott K."/>
            <person name="Konkel Z."/>
            <person name="Mondo S.J."/>
            <person name="Kuo A."/>
            <person name="Hayes R.D."/>
            <person name="Haridas S."/>
            <person name="Andreopoulos B."/>
            <person name="Riley R."/>
            <person name="LaButti K."/>
            <person name="Pangilinan J."/>
            <person name="Lipzen A."/>
            <person name="Amirebrahimi M."/>
            <person name="Yan J."/>
            <person name="Adam C."/>
            <person name="Keymanesh K."/>
            <person name="Ng V."/>
            <person name="Louie K."/>
            <person name="Northen T."/>
            <person name="Drula E."/>
            <person name="Henrissat B."/>
            <person name="Hsieh H.M."/>
            <person name="Youens-Clark K."/>
            <person name="Lutzoni F."/>
            <person name="Miadlikowska J."/>
            <person name="Eastwood D.C."/>
            <person name="Hamelin R.C."/>
            <person name="Grigoriev I.V."/>
            <person name="U'Ren J.M."/>
        </authorList>
    </citation>
    <scope>NUCLEOTIDE SEQUENCE [LARGE SCALE GENOMIC DNA]</scope>
    <source>
        <strain evidence="1 2">CBS 119005</strain>
    </source>
</reference>
<evidence type="ECO:0000313" key="1">
    <source>
        <dbReference type="EMBL" id="KAI4862947.1"/>
    </source>
</evidence>
<dbReference type="EMBL" id="MU393515">
    <property type="protein sequence ID" value="KAI4862947.1"/>
    <property type="molecule type" value="Genomic_DNA"/>
</dbReference>
<dbReference type="Proteomes" id="UP001497700">
    <property type="component" value="Unassembled WGS sequence"/>
</dbReference>
<organism evidence="1 2">
    <name type="scientific">Hypoxylon rubiginosum</name>
    <dbReference type="NCBI Taxonomy" id="110542"/>
    <lineage>
        <taxon>Eukaryota</taxon>
        <taxon>Fungi</taxon>
        <taxon>Dikarya</taxon>
        <taxon>Ascomycota</taxon>
        <taxon>Pezizomycotina</taxon>
        <taxon>Sordariomycetes</taxon>
        <taxon>Xylariomycetidae</taxon>
        <taxon>Xylariales</taxon>
        <taxon>Hypoxylaceae</taxon>
        <taxon>Hypoxylon</taxon>
    </lineage>
</organism>